<dbReference type="InterPro" id="IPR055342">
    <property type="entry name" value="MreC_beta-barrel_core"/>
</dbReference>
<dbReference type="NCBIfam" id="TIGR00219">
    <property type="entry name" value="mreC"/>
    <property type="match status" value="1"/>
</dbReference>
<evidence type="ECO:0000259" key="7">
    <source>
        <dbReference type="Pfam" id="PF04085"/>
    </source>
</evidence>
<dbReference type="InterPro" id="IPR042177">
    <property type="entry name" value="Cell/Rod_1"/>
</dbReference>
<dbReference type="InterPro" id="IPR007221">
    <property type="entry name" value="MreC"/>
</dbReference>
<organism evidence="8 9">
    <name type="scientific">Heliomicrobium gestii</name>
    <name type="common">Heliobacterium gestii</name>
    <dbReference type="NCBI Taxonomy" id="2699"/>
    <lineage>
        <taxon>Bacteria</taxon>
        <taxon>Bacillati</taxon>
        <taxon>Bacillota</taxon>
        <taxon>Clostridia</taxon>
        <taxon>Eubacteriales</taxon>
        <taxon>Heliobacteriaceae</taxon>
        <taxon>Heliomicrobium</taxon>
    </lineage>
</organism>
<accession>A0A845L9K9</accession>
<comment type="function">
    <text evidence="5">Involved in formation and maintenance of cell shape.</text>
</comment>
<dbReference type="AlphaFoldDB" id="A0A845L9K9"/>
<dbReference type="OrthoDB" id="9792313at2"/>
<evidence type="ECO:0000256" key="4">
    <source>
        <dbReference type="ARBA" id="ARBA00032089"/>
    </source>
</evidence>
<dbReference type="PIRSF" id="PIRSF038471">
    <property type="entry name" value="MreC"/>
    <property type="match status" value="1"/>
</dbReference>
<proteinExistence type="inferred from homology"/>
<comment type="caution">
    <text evidence="8">The sequence shown here is derived from an EMBL/GenBank/DDBJ whole genome shotgun (WGS) entry which is preliminary data.</text>
</comment>
<keyword evidence="9" id="KW-1185">Reference proteome</keyword>
<reference evidence="8 9" key="1">
    <citation type="submission" date="2020-01" db="EMBL/GenBank/DDBJ databases">
        <title>Whole genome sequence of Heliobacterium gestii DSM 11169.</title>
        <authorList>
            <person name="Kyndt J.A."/>
            <person name="Meyer T.E."/>
        </authorList>
    </citation>
    <scope>NUCLEOTIDE SEQUENCE [LARGE SCALE GENOMIC DNA]</scope>
    <source>
        <strain evidence="8 9">DSM 11169</strain>
    </source>
</reference>
<evidence type="ECO:0000256" key="5">
    <source>
        <dbReference type="PIRNR" id="PIRNR038471"/>
    </source>
</evidence>
<dbReference type="Gene3D" id="2.40.10.350">
    <property type="entry name" value="Rod shape-determining protein MreC, domain 2"/>
    <property type="match status" value="1"/>
</dbReference>
<dbReference type="Proteomes" id="UP000471031">
    <property type="component" value="Unassembled WGS sequence"/>
</dbReference>
<dbReference type="EMBL" id="WXEX01000003">
    <property type="protein sequence ID" value="MZP42271.1"/>
    <property type="molecule type" value="Genomic_DNA"/>
</dbReference>
<protein>
    <recommendedName>
        <fullName evidence="2 5">Cell shape-determining protein MreC</fullName>
    </recommendedName>
    <alternativeName>
        <fullName evidence="4 5">Cell shape protein MreC</fullName>
    </alternativeName>
</protein>
<dbReference type="PANTHER" id="PTHR34138">
    <property type="entry name" value="CELL SHAPE-DETERMINING PROTEIN MREC"/>
    <property type="match status" value="1"/>
</dbReference>
<dbReference type="InterPro" id="IPR042175">
    <property type="entry name" value="Cell/Rod_MreC_2"/>
</dbReference>
<keyword evidence="3 5" id="KW-0133">Cell shape</keyword>
<evidence type="ECO:0000256" key="3">
    <source>
        <dbReference type="ARBA" id="ARBA00022960"/>
    </source>
</evidence>
<evidence type="ECO:0000313" key="9">
    <source>
        <dbReference type="Proteomes" id="UP000471031"/>
    </source>
</evidence>
<feature type="domain" description="Rod shape-determining protein MreC beta-barrel core" evidence="7">
    <location>
        <begin position="124"/>
        <end position="272"/>
    </location>
</feature>
<gene>
    <name evidence="8" type="primary">mreC</name>
    <name evidence="8" type="ORF">GTO89_04350</name>
</gene>
<feature type="coiled-coil region" evidence="6">
    <location>
        <begin position="62"/>
        <end position="113"/>
    </location>
</feature>
<evidence type="ECO:0000256" key="2">
    <source>
        <dbReference type="ARBA" id="ARBA00013855"/>
    </source>
</evidence>
<keyword evidence="6" id="KW-0175">Coiled coil</keyword>
<dbReference type="Gene3D" id="2.40.10.340">
    <property type="entry name" value="Rod shape-determining protein MreC, domain 1"/>
    <property type="match status" value="1"/>
</dbReference>
<evidence type="ECO:0000256" key="1">
    <source>
        <dbReference type="ARBA" id="ARBA00009369"/>
    </source>
</evidence>
<sequence>MARTRMRKTLLVVGFGTVIGLGLLRMTSNDRWDTTMLESSSHALLAPFQSGLAYVTGQGEAMGQAVINYRQVKEENEALRQENGELRRENGLLRQYQLENLRMKEMLAFKEEKGGNYQMVAARVIGRETSTWFRSLTLDRGSADGIAKDMVVINNDGLIGHVTSVSPHSCQVLLIIDREAPVPSMIQMTREPGIVEAKGDNSGLLQMLHLRRDAPVQQDQLIVSSGLGSLYPKGLRIGYVVAVEPEPNGLTKQATLRPAVDFQRLEEVFIVQKVLRQEGE</sequence>
<comment type="similarity">
    <text evidence="1 5">Belongs to the MreC family.</text>
</comment>
<evidence type="ECO:0000313" key="8">
    <source>
        <dbReference type="EMBL" id="MZP42271.1"/>
    </source>
</evidence>
<dbReference type="GO" id="GO:0008360">
    <property type="term" value="P:regulation of cell shape"/>
    <property type="evidence" value="ECO:0007669"/>
    <property type="project" value="UniProtKB-KW"/>
</dbReference>
<dbReference type="RefSeq" id="WP_161260847.1">
    <property type="nucleotide sequence ID" value="NZ_JAFBDC010000006.1"/>
</dbReference>
<evidence type="ECO:0000256" key="6">
    <source>
        <dbReference type="SAM" id="Coils"/>
    </source>
</evidence>
<dbReference type="GO" id="GO:0005886">
    <property type="term" value="C:plasma membrane"/>
    <property type="evidence" value="ECO:0007669"/>
    <property type="project" value="TreeGrafter"/>
</dbReference>
<dbReference type="PANTHER" id="PTHR34138:SF1">
    <property type="entry name" value="CELL SHAPE-DETERMINING PROTEIN MREC"/>
    <property type="match status" value="1"/>
</dbReference>
<name>A0A845L9K9_HELGE</name>
<dbReference type="Pfam" id="PF04085">
    <property type="entry name" value="MreC"/>
    <property type="match status" value="1"/>
</dbReference>